<feature type="compositionally biased region" description="Basic and acidic residues" evidence="5">
    <location>
        <begin position="329"/>
        <end position="339"/>
    </location>
</feature>
<dbReference type="Proteomes" id="UP000007110">
    <property type="component" value="Unassembled WGS sequence"/>
</dbReference>
<sequence length="1601" mass="173759">MSSPGKPDFNLAHPTPHTNGLSVEDVQRGGLTNGAVDGDQRSQSDAASSNSGSDLLIDLSEADFAPSAKPSSLLSALQESLAAEKEAEPSKQIASDENGESGSEVMYSDSNSQLDRQDFTTYMSSNSTRSMSIGDLDKIDSSPPTEQPVESQQQNLNLHLNEQNALKMDSNFDQSSVSSFSQMALSKGNSETSGIVSDTSVKSTPISFGDKSEQHDDYSGTTNGIEQNSMDELPNSRTLQYEDEKQSLEERDSLESSGIQKPVERMTTEVDSAEANKDNTLEKGSPSSYTSSSSTPPVDSETMQEYMRQGARPKQLGYKTPEQSPLKNTSDKDQAKEEPPSNVVRVTETPPVVGFSTLSNVTVSQSELDELEDLDSKPLAYDVSGSDVLRRDGTLPNLGPPQQDVPVLGMDDQSPYILTGQDHMVNKGRSNMESSVLPTAPGTIPLNSNGAPPSTATVPPKLSGPVSNTKTTLHNDSSAPQNLSITPHSNFLSIPDDQDNADDRISPLSKILDQQYRLDVNNSKGNDNELANVDPFYGGKPQFESSTEEEVVPAGLSNTFSPSMQTNQQLPDSTGGHPSGDPSPASSVHPAMSTLGFGITTESENNLNDSLLPKMVNGRHQVNPDTLMSNTTSHQIGQQDLAPGDKEHQRQRNTSHQSSPMNNHADFGHQVSANSRLQDLAPIQNFTVPAGAPPELSTAQPVPPSMSPEMGVEANLEESLHNLPPDPPSYQQVEQATHTERNVSRQGLTLDFGMGGSEQMNGYASEHADGMNEIDQSRNPHFVAPPNVSLTPGMVLPVDQSQNGTMPSPNGNMAGDPSVVENGEFAVSEGLDPMTAQNNALNAQHMLPVQASGDGEAVPGDVAPIWIPDSDAPSCMGCDLKFTFRKRRHHCRACGKVFCSRCCNVRVRLRYMDSKEARVCVACLNAILTAEALERVRRQGGNTSVENSPAGSPAHQAVAQTLEPAAASTPENAIQRGKSVLRRPVSDGSRLKERRSVHFSDGTTPGKDTSGHETESPPSTGGGVISIPTTGDSSAQNIPTSIRGIPELQGGNRRRLQRQGWHKSLIPEDESRLPPVILTTEVKGEFSVDDNPNTEKILNDLKSDNPVPAVFVLSKNLMVLAQIVDLNCCVNRTCWCFSTKGLSTVGQDEVVIVLECLPDEKTIPRDIFCHLYSLYEDAKRGNTVTDMSHTIFAGGGFLGSREHGGFLYIRPTFQCLQKLVLPDHPYLVAVLLQKWETPWAKVFPLRLLLRLGAEFRYYPCPLMSVRFRKPVFGEIGHTIMNLLADFKNYQYKLPVIRGVVIHMEDKQTVLKFPRNRYDELMKVLNNSNEHVMALAAVFSPEADSHLVCMQNEQGTYQTQAINIQNKPRKVTGASFVVFNGALKSSSGLTAKSSIVEDGLMVQIRPETMTLLKDSMRQMQEMSIPCGSSEADTPEETVLVQWVEDDKKFNSGVTSPIDGQSLTGVESVRIHNGTEYHGHNRAIRWTEVFFIQNGLGEGESLGHPNVPEPVDLSRLAESLASAFCLALSGSLNELREAGLVKLGLRVTVDIEKVGYESGSKGQLLPPHYMNSLDNELIPVVHGAVSQHEGAPVVLELIFHIID</sequence>
<evidence type="ECO:0000256" key="5">
    <source>
        <dbReference type="SAM" id="MobiDB-lite"/>
    </source>
</evidence>
<feature type="compositionally biased region" description="Polar residues" evidence="5">
    <location>
        <begin position="1027"/>
        <end position="1040"/>
    </location>
</feature>
<dbReference type="KEGG" id="spu:575625"/>
<name>A0A7M7HLM0_STRPU</name>
<feature type="compositionally biased region" description="Polar residues" evidence="5">
    <location>
        <begin position="108"/>
        <end position="131"/>
    </location>
</feature>
<feature type="compositionally biased region" description="Polar residues" evidence="5">
    <location>
        <begin position="183"/>
        <end position="206"/>
    </location>
</feature>
<feature type="region of interest" description="Disordered" evidence="5">
    <location>
        <begin position="432"/>
        <end position="504"/>
    </location>
</feature>
<dbReference type="Gene3D" id="3.30.500.40">
    <property type="match status" value="1"/>
</dbReference>
<dbReference type="OMA" id="RICIICT"/>
<evidence type="ECO:0000313" key="7">
    <source>
        <dbReference type="EnsemblMetazoa" id="XP_011664766"/>
    </source>
</evidence>
<evidence type="ECO:0000256" key="2">
    <source>
        <dbReference type="ARBA" id="ARBA00022771"/>
    </source>
</evidence>
<evidence type="ECO:0000256" key="3">
    <source>
        <dbReference type="ARBA" id="ARBA00022833"/>
    </source>
</evidence>
<evidence type="ECO:0000256" key="1">
    <source>
        <dbReference type="ARBA" id="ARBA00022723"/>
    </source>
</evidence>
<feature type="compositionally biased region" description="Polar residues" evidence="5">
    <location>
        <begin position="465"/>
        <end position="492"/>
    </location>
</feature>
<dbReference type="OrthoDB" id="5872154at2759"/>
<feature type="compositionally biased region" description="Polar residues" evidence="5">
    <location>
        <begin position="556"/>
        <end position="572"/>
    </location>
</feature>
<feature type="compositionally biased region" description="Polar residues" evidence="5">
    <location>
        <begin position="142"/>
        <end position="151"/>
    </location>
</feature>
<dbReference type="InterPro" id="IPR022557">
    <property type="entry name" value="SARA-like_C"/>
</dbReference>
<feature type="domain" description="FYVE-type" evidence="6">
    <location>
        <begin position="869"/>
        <end position="928"/>
    </location>
</feature>
<dbReference type="RefSeq" id="XP_011664766.1">
    <property type="nucleotide sequence ID" value="XM_011666464.2"/>
</dbReference>
<feature type="compositionally biased region" description="Low complexity" evidence="5">
    <location>
        <begin position="152"/>
        <end position="182"/>
    </location>
</feature>
<feature type="region of interest" description="Disordered" evidence="5">
    <location>
        <begin position="549"/>
        <end position="592"/>
    </location>
</feature>
<dbReference type="SMART" id="SM01421">
    <property type="entry name" value="DUF3480"/>
    <property type="match status" value="1"/>
</dbReference>
<dbReference type="InterPro" id="IPR000306">
    <property type="entry name" value="Znf_FYVE"/>
</dbReference>
<keyword evidence="3" id="KW-0862">Zinc</keyword>
<feature type="compositionally biased region" description="Polar residues" evidence="5">
    <location>
        <begin position="219"/>
        <end position="239"/>
    </location>
</feature>
<keyword evidence="2 4" id="KW-0863">Zinc-finger</keyword>
<dbReference type="PANTHER" id="PTHR46319:SF3">
    <property type="entry name" value="ZINC FINGER FYVE DOMAIN-CONTAINING PROTEIN"/>
    <property type="match status" value="1"/>
</dbReference>
<dbReference type="InterPro" id="IPR011011">
    <property type="entry name" value="Znf_FYVE_PHD"/>
</dbReference>
<feature type="region of interest" description="Disordered" evidence="5">
    <location>
        <begin position="616"/>
        <end position="667"/>
    </location>
</feature>
<accession>A0A7M7HLM0</accession>
<dbReference type="Gene3D" id="3.30.40.10">
    <property type="entry name" value="Zinc/RING finger domain, C3HC4 (zinc finger)"/>
    <property type="match status" value="1"/>
</dbReference>
<dbReference type="InterPro" id="IPR017455">
    <property type="entry name" value="Znf_FYVE-rel"/>
</dbReference>
<dbReference type="EnsemblMetazoa" id="XM_011666464">
    <property type="protein sequence ID" value="XP_011664766"/>
    <property type="gene ID" value="LOC575625"/>
</dbReference>
<reference evidence="7" key="2">
    <citation type="submission" date="2021-01" db="UniProtKB">
        <authorList>
            <consortium name="EnsemblMetazoa"/>
        </authorList>
    </citation>
    <scope>IDENTIFICATION</scope>
</reference>
<protein>
    <recommendedName>
        <fullName evidence="6">FYVE-type domain-containing protein</fullName>
    </recommendedName>
</protein>
<feature type="region of interest" description="Disordered" evidence="5">
    <location>
        <begin position="385"/>
        <end position="415"/>
    </location>
</feature>
<dbReference type="GeneID" id="575625"/>
<feature type="compositionally biased region" description="Low complexity" evidence="5">
    <location>
        <begin position="66"/>
        <end position="81"/>
    </location>
</feature>
<dbReference type="InterPro" id="IPR013083">
    <property type="entry name" value="Znf_RING/FYVE/PHD"/>
</dbReference>
<dbReference type="PANTHER" id="PTHR46319">
    <property type="entry name" value="ZINC FINGER FYVE DOMAIN-CONTAINING PROTEIN"/>
    <property type="match status" value="1"/>
</dbReference>
<feature type="compositionally biased region" description="Basic and acidic residues" evidence="5">
    <location>
        <begin position="989"/>
        <end position="998"/>
    </location>
</feature>
<feature type="compositionally biased region" description="Basic and acidic residues" evidence="5">
    <location>
        <begin position="240"/>
        <end position="254"/>
    </location>
</feature>
<dbReference type="CDD" id="cd15729">
    <property type="entry name" value="FYVE_endofin"/>
    <property type="match status" value="1"/>
</dbReference>
<dbReference type="SMART" id="SM00064">
    <property type="entry name" value="FYVE"/>
    <property type="match status" value="1"/>
</dbReference>
<keyword evidence="8" id="KW-1185">Reference proteome</keyword>
<dbReference type="PROSITE" id="PS50178">
    <property type="entry name" value="ZF_FYVE"/>
    <property type="match status" value="1"/>
</dbReference>
<feature type="compositionally biased region" description="Low complexity" evidence="5">
    <location>
        <begin position="41"/>
        <end position="53"/>
    </location>
</feature>
<evidence type="ECO:0000259" key="6">
    <source>
        <dbReference type="PROSITE" id="PS50178"/>
    </source>
</evidence>
<dbReference type="FunFam" id="3.30.500.40:FF:000001">
    <property type="entry name" value="Zinc finger, FYVE domain-containing 9a"/>
    <property type="match status" value="1"/>
</dbReference>
<keyword evidence="1" id="KW-0479">Metal-binding</keyword>
<dbReference type="SUPFAM" id="SSF57903">
    <property type="entry name" value="FYVE/PHD zinc finger"/>
    <property type="match status" value="1"/>
</dbReference>
<organism evidence="7 8">
    <name type="scientific">Strongylocentrotus purpuratus</name>
    <name type="common">Purple sea urchin</name>
    <dbReference type="NCBI Taxonomy" id="7668"/>
    <lineage>
        <taxon>Eukaryota</taxon>
        <taxon>Metazoa</taxon>
        <taxon>Echinodermata</taxon>
        <taxon>Eleutherozoa</taxon>
        <taxon>Echinozoa</taxon>
        <taxon>Echinoidea</taxon>
        <taxon>Euechinoidea</taxon>
        <taxon>Echinacea</taxon>
        <taxon>Camarodonta</taxon>
        <taxon>Echinidea</taxon>
        <taxon>Strongylocentrotidae</taxon>
        <taxon>Strongylocentrotus</taxon>
    </lineage>
</organism>
<evidence type="ECO:0000313" key="8">
    <source>
        <dbReference type="Proteomes" id="UP000007110"/>
    </source>
</evidence>
<feature type="region of interest" description="Disordered" evidence="5">
    <location>
        <begin position="1"/>
        <end position="53"/>
    </location>
</feature>
<feature type="region of interest" description="Disordered" evidence="5">
    <location>
        <begin position="964"/>
        <end position="1053"/>
    </location>
</feature>
<feature type="compositionally biased region" description="Basic and acidic residues" evidence="5">
    <location>
        <begin position="262"/>
        <end position="281"/>
    </location>
</feature>
<dbReference type="FunFam" id="3.30.40.10:FF:000084">
    <property type="entry name" value="Zinc finger, FYVE domain-containing 9b"/>
    <property type="match status" value="1"/>
</dbReference>
<feature type="compositionally biased region" description="Polar residues" evidence="5">
    <location>
        <begin position="652"/>
        <end position="662"/>
    </location>
</feature>
<feature type="compositionally biased region" description="Polar residues" evidence="5">
    <location>
        <begin position="445"/>
        <end position="457"/>
    </location>
</feature>
<feature type="compositionally biased region" description="Polar residues" evidence="5">
    <location>
        <begin position="623"/>
        <end position="638"/>
    </location>
</feature>
<feature type="region of interest" description="Disordered" evidence="5">
    <location>
        <begin position="66"/>
        <end position="349"/>
    </location>
</feature>
<reference evidence="8" key="1">
    <citation type="submission" date="2015-02" db="EMBL/GenBank/DDBJ databases">
        <title>Genome sequencing for Strongylocentrotus purpuratus.</title>
        <authorList>
            <person name="Murali S."/>
            <person name="Liu Y."/>
            <person name="Vee V."/>
            <person name="English A."/>
            <person name="Wang M."/>
            <person name="Skinner E."/>
            <person name="Han Y."/>
            <person name="Muzny D.M."/>
            <person name="Worley K.C."/>
            <person name="Gibbs R.A."/>
        </authorList>
    </citation>
    <scope>NUCLEOTIDE SEQUENCE</scope>
</reference>
<evidence type="ECO:0000256" key="4">
    <source>
        <dbReference type="PROSITE-ProRule" id="PRU00091"/>
    </source>
</evidence>
<dbReference type="Gene3D" id="3.30.1360.220">
    <property type="entry name" value="Domain of unknown function (DUF3480), N-terminal subdomain"/>
    <property type="match status" value="1"/>
</dbReference>
<dbReference type="Pfam" id="PF01363">
    <property type="entry name" value="FYVE"/>
    <property type="match status" value="1"/>
</dbReference>
<feature type="compositionally biased region" description="Low complexity" evidence="5">
    <location>
        <begin position="285"/>
        <end position="301"/>
    </location>
</feature>
<dbReference type="GO" id="GO:0008270">
    <property type="term" value="F:zinc ion binding"/>
    <property type="evidence" value="ECO:0007669"/>
    <property type="project" value="UniProtKB-KW"/>
</dbReference>
<proteinExistence type="predicted"/>
<dbReference type="Pfam" id="PF11979">
    <property type="entry name" value="SARA_C"/>
    <property type="match status" value="1"/>
</dbReference>